<sequence length="41" mass="4773">EKPYECILNCKAFGNFYSLHDHETIHRGVNLCECKQCGKPF</sequence>
<evidence type="ECO:0000313" key="1">
    <source>
        <dbReference type="Ensembl" id="ENSMSIP00000035275.1"/>
    </source>
</evidence>
<proteinExistence type="predicted"/>
<dbReference type="InterPro" id="IPR036236">
    <property type="entry name" value="Znf_C2H2_sf"/>
</dbReference>
<name>A0A8C6IG06_MUSSI</name>
<reference evidence="1" key="1">
    <citation type="submission" date="2025-08" db="UniProtKB">
        <authorList>
            <consortium name="Ensembl"/>
        </authorList>
    </citation>
    <scope>IDENTIFICATION</scope>
</reference>
<dbReference type="AlphaFoldDB" id="A0A8C6IG06"/>
<organism evidence="1 2">
    <name type="scientific">Mus spicilegus</name>
    <name type="common">Mound-building mouse</name>
    <dbReference type="NCBI Taxonomy" id="10103"/>
    <lineage>
        <taxon>Eukaryota</taxon>
        <taxon>Metazoa</taxon>
        <taxon>Chordata</taxon>
        <taxon>Craniata</taxon>
        <taxon>Vertebrata</taxon>
        <taxon>Euteleostomi</taxon>
        <taxon>Mammalia</taxon>
        <taxon>Eutheria</taxon>
        <taxon>Euarchontoglires</taxon>
        <taxon>Glires</taxon>
        <taxon>Rodentia</taxon>
        <taxon>Myomorpha</taxon>
        <taxon>Muroidea</taxon>
        <taxon>Muridae</taxon>
        <taxon>Murinae</taxon>
        <taxon>Mus</taxon>
        <taxon>Mus</taxon>
    </lineage>
</organism>
<reference evidence="1" key="2">
    <citation type="submission" date="2025-09" db="UniProtKB">
        <authorList>
            <consortium name="Ensembl"/>
        </authorList>
    </citation>
    <scope>IDENTIFICATION</scope>
</reference>
<keyword evidence="2" id="KW-1185">Reference proteome</keyword>
<accession>A0A8C6IG06</accession>
<dbReference type="SUPFAM" id="SSF57667">
    <property type="entry name" value="beta-beta-alpha zinc fingers"/>
    <property type="match status" value="1"/>
</dbReference>
<dbReference type="Gene3D" id="3.30.160.60">
    <property type="entry name" value="Classic Zinc Finger"/>
    <property type="match status" value="1"/>
</dbReference>
<dbReference type="GeneTree" id="ENSGT01130000282378"/>
<evidence type="ECO:0008006" key="3">
    <source>
        <dbReference type="Google" id="ProtNLM"/>
    </source>
</evidence>
<evidence type="ECO:0000313" key="2">
    <source>
        <dbReference type="Proteomes" id="UP000694415"/>
    </source>
</evidence>
<protein>
    <recommendedName>
        <fullName evidence="3">C2H2-type domain-containing protein</fullName>
    </recommendedName>
</protein>
<dbReference type="Proteomes" id="UP000694415">
    <property type="component" value="Unplaced"/>
</dbReference>
<dbReference type="Ensembl" id="ENSMSIT00000044443.1">
    <property type="protein sequence ID" value="ENSMSIP00000035275.1"/>
    <property type="gene ID" value="ENSMSIG00000029376.1"/>
</dbReference>